<dbReference type="EMBL" id="JANIEX010000113">
    <property type="protein sequence ID" value="KAJ3573155.1"/>
    <property type="molecule type" value="Genomic_DNA"/>
</dbReference>
<dbReference type="Proteomes" id="UP001213000">
    <property type="component" value="Unassembled WGS sequence"/>
</dbReference>
<feature type="region of interest" description="Disordered" evidence="1">
    <location>
        <begin position="227"/>
        <end position="247"/>
    </location>
</feature>
<comment type="caution">
    <text evidence="2">The sequence shown here is derived from an EMBL/GenBank/DDBJ whole genome shotgun (WGS) entry which is preliminary data.</text>
</comment>
<name>A0AAD5VYK9_9AGAR</name>
<organism evidence="2 3">
    <name type="scientific">Leucocoprinus birnbaumii</name>
    <dbReference type="NCBI Taxonomy" id="56174"/>
    <lineage>
        <taxon>Eukaryota</taxon>
        <taxon>Fungi</taxon>
        <taxon>Dikarya</taxon>
        <taxon>Basidiomycota</taxon>
        <taxon>Agaricomycotina</taxon>
        <taxon>Agaricomycetes</taxon>
        <taxon>Agaricomycetidae</taxon>
        <taxon>Agaricales</taxon>
        <taxon>Agaricineae</taxon>
        <taxon>Agaricaceae</taxon>
        <taxon>Leucocoprinus</taxon>
    </lineage>
</organism>
<feature type="compositionally biased region" description="Basic and acidic residues" evidence="1">
    <location>
        <begin position="37"/>
        <end position="59"/>
    </location>
</feature>
<evidence type="ECO:0000313" key="3">
    <source>
        <dbReference type="Proteomes" id="UP001213000"/>
    </source>
</evidence>
<evidence type="ECO:0000256" key="1">
    <source>
        <dbReference type="SAM" id="MobiDB-lite"/>
    </source>
</evidence>
<dbReference type="AlphaFoldDB" id="A0AAD5VYK9"/>
<feature type="compositionally biased region" description="Low complexity" evidence="1">
    <location>
        <begin position="237"/>
        <end position="247"/>
    </location>
</feature>
<sequence length="247" mass="28017">MAKSPIKQRGRKSPTKQKKKVNKTPKHDRSNIGPDGLSKDEQYRRSLKAKEKGESKPTEANKPIVSRRCIQFPDTYGNSVAQGILYILRCSQSPFAICQEVDNESSPELSRFHSIFLEILDWSSRWGGIVRWSLSLDECFEEAQKEGREHDLCLEAWEYAERGRKLQACISELRGTLPASLVEVKELYRREVEANQLLVRGITIIETRVSVLCDRCTVGSLDEDLLPSDEPEHLDSDSSVDSLSAYS</sequence>
<reference evidence="2" key="1">
    <citation type="submission" date="2022-07" db="EMBL/GenBank/DDBJ databases">
        <title>Genome Sequence of Leucocoprinus birnbaumii.</title>
        <authorList>
            <person name="Buettner E."/>
        </authorList>
    </citation>
    <scope>NUCLEOTIDE SEQUENCE</scope>
    <source>
        <strain evidence="2">VT141</strain>
    </source>
</reference>
<proteinExistence type="predicted"/>
<gene>
    <name evidence="2" type="ORF">NP233_g2611</name>
</gene>
<keyword evidence="3" id="KW-1185">Reference proteome</keyword>
<feature type="region of interest" description="Disordered" evidence="1">
    <location>
        <begin position="1"/>
        <end position="60"/>
    </location>
</feature>
<accession>A0AAD5VYK9</accession>
<feature type="compositionally biased region" description="Basic residues" evidence="1">
    <location>
        <begin position="1"/>
        <end position="24"/>
    </location>
</feature>
<evidence type="ECO:0000313" key="2">
    <source>
        <dbReference type="EMBL" id="KAJ3573155.1"/>
    </source>
</evidence>
<protein>
    <submittedName>
        <fullName evidence="2">Uncharacterized protein</fullName>
    </submittedName>
</protein>